<evidence type="ECO:0000313" key="2">
    <source>
        <dbReference type="EMBL" id="RRT74574.1"/>
    </source>
</evidence>
<evidence type="ECO:0000313" key="3">
    <source>
        <dbReference type="Proteomes" id="UP000287651"/>
    </source>
</evidence>
<dbReference type="EMBL" id="AMZH03002735">
    <property type="protein sequence ID" value="RRT74574.1"/>
    <property type="molecule type" value="Genomic_DNA"/>
</dbReference>
<gene>
    <name evidence="2" type="ORF">B296_00017821</name>
</gene>
<protein>
    <submittedName>
        <fullName evidence="2">Uncharacterized protein</fullName>
    </submittedName>
</protein>
<accession>A0A427AEC8</accession>
<sequence length="183" mass="21355">SLTNTFLLYFMQAFSYTCIPIVSSVNQMMFYQLQRNLLKKMDQKHLKSSSTRPLKYISTLFFSLSVSQARGASKSKKRNKHVTFDTGEAERESKSWKNYVRFSKLDAKKASKSLKSNKHVTTDEVEVEKESRAWANKMDAEKESNPSKSDRLATFDEMDVERESRSWMNGSFMIFDDDGRHWN</sequence>
<dbReference type="Proteomes" id="UP000287651">
    <property type="component" value="Unassembled WGS sequence"/>
</dbReference>
<evidence type="ECO:0000256" key="1">
    <source>
        <dbReference type="SAM" id="MobiDB-lite"/>
    </source>
</evidence>
<organism evidence="2 3">
    <name type="scientific">Ensete ventricosum</name>
    <name type="common">Abyssinian banana</name>
    <name type="synonym">Musa ensete</name>
    <dbReference type="NCBI Taxonomy" id="4639"/>
    <lineage>
        <taxon>Eukaryota</taxon>
        <taxon>Viridiplantae</taxon>
        <taxon>Streptophyta</taxon>
        <taxon>Embryophyta</taxon>
        <taxon>Tracheophyta</taxon>
        <taxon>Spermatophyta</taxon>
        <taxon>Magnoliopsida</taxon>
        <taxon>Liliopsida</taxon>
        <taxon>Zingiberales</taxon>
        <taxon>Musaceae</taxon>
        <taxon>Ensete</taxon>
    </lineage>
</organism>
<feature type="region of interest" description="Disordered" evidence="1">
    <location>
        <begin position="113"/>
        <end position="151"/>
    </location>
</feature>
<comment type="caution">
    <text evidence="2">The sequence shown here is derived from an EMBL/GenBank/DDBJ whole genome shotgun (WGS) entry which is preliminary data.</text>
</comment>
<feature type="non-terminal residue" evidence="2">
    <location>
        <position position="1"/>
    </location>
</feature>
<name>A0A427AEC8_ENSVE</name>
<dbReference type="AlphaFoldDB" id="A0A427AEC8"/>
<proteinExistence type="predicted"/>
<reference evidence="2 3" key="1">
    <citation type="journal article" date="2014" name="Agronomy (Basel)">
        <title>A Draft Genome Sequence for Ensete ventricosum, the Drought-Tolerant Tree Against Hunger.</title>
        <authorList>
            <person name="Harrison J."/>
            <person name="Moore K.A."/>
            <person name="Paszkiewicz K."/>
            <person name="Jones T."/>
            <person name="Grant M."/>
            <person name="Ambacheew D."/>
            <person name="Muzemil S."/>
            <person name="Studholme D.J."/>
        </authorList>
    </citation>
    <scope>NUCLEOTIDE SEQUENCE [LARGE SCALE GENOMIC DNA]</scope>
</reference>
<feature type="compositionally biased region" description="Basic and acidic residues" evidence="1">
    <location>
        <begin position="128"/>
        <end position="151"/>
    </location>
</feature>